<dbReference type="OrthoDB" id="2822793at2759"/>
<dbReference type="Proteomes" id="UP000613580">
    <property type="component" value="Unassembled WGS sequence"/>
</dbReference>
<reference evidence="1" key="1">
    <citation type="submission" date="2020-05" db="EMBL/GenBank/DDBJ databases">
        <title>Mycena genomes resolve the evolution of fungal bioluminescence.</title>
        <authorList>
            <person name="Tsai I.J."/>
        </authorList>
    </citation>
    <scope>NUCLEOTIDE SEQUENCE</scope>
    <source>
        <strain evidence="1">110903Hualien_Pintung</strain>
    </source>
</reference>
<protein>
    <submittedName>
        <fullName evidence="1">Uncharacterized protein</fullName>
    </submittedName>
</protein>
<sequence length="409" mass="46136">MPVEGFKIHNNSNEIILCSVTLNTKTTPALEIKPFESRDYVPRTGWEDLVVTNKAKDRQMSLWVNRGALSLIHFDGFDKPFRIYNDFRPEPGFVLMNLSSRTIVCFVSNNTNRSQQSLTVTIKPGTSSTFVRSGWEAIGIWSEDEKQRKGVFIDNKKTLIKVDFLGFDEEMVVHDAPEDFILSEHVAEANRISDCSYAQGNSRASLPGGLNASIEKMDKLELACTGKKWSLADHNQIYTLALLINHLNYGLAEPALVVSVTPEWVKVAAFSDEFDSIVVLGFPAKVIDQVAPERTRPTVGSRLLVVNQFDYKTAQQPEPVADITPGPNARPNWTNMHPLVAQYVCDDSLAPKWVERMSHFDDEKWREIWEHWVLYKEKHGENYFRLGAPSRIKAVATSHVDGGLPAYVP</sequence>
<gene>
    <name evidence="1" type="ORF">HMN09_01213800</name>
</gene>
<dbReference type="AlphaFoldDB" id="A0A8H6S5P9"/>
<accession>A0A8H6S5P9</accession>
<proteinExistence type="predicted"/>
<evidence type="ECO:0000313" key="2">
    <source>
        <dbReference type="Proteomes" id="UP000613580"/>
    </source>
</evidence>
<organism evidence="1 2">
    <name type="scientific">Mycena chlorophos</name>
    <name type="common">Agaric fungus</name>
    <name type="synonym">Agaricus chlorophos</name>
    <dbReference type="NCBI Taxonomy" id="658473"/>
    <lineage>
        <taxon>Eukaryota</taxon>
        <taxon>Fungi</taxon>
        <taxon>Dikarya</taxon>
        <taxon>Basidiomycota</taxon>
        <taxon>Agaricomycotina</taxon>
        <taxon>Agaricomycetes</taxon>
        <taxon>Agaricomycetidae</taxon>
        <taxon>Agaricales</taxon>
        <taxon>Marasmiineae</taxon>
        <taxon>Mycenaceae</taxon>
        <taxon>Mycena</taxon>
    </lineage>
</organism>
<keyword evidence="2" id="KW-1185">Reference proteome</keyword>
<comment type="caution">
    <text evidence="1">The sequence shown here is derived from an EMBL/GenBank/DDBJ whole genome shotgun (WGS) entry which is preliminary data.</text>
</comment>
<dbReference type="EMBL" id="JACAZE010000022">
    <property type="protein sequence ID" value="KAF7292302.1"/>
    <property type="molecule type" value="Genomic_DNA"/>
</dbReference>
<evidence type="ECO:0000313" key="1">
    <source>
        <dbReference type="EMBL" id="KAF7292302.1"/>
    </source>
</evidence>
<name>A0A8H6S5P9_MYCCL</name>